<dbReference type="GO" id="GO:0005829">
    <property type="term" value="C:cytosol"/>
    <property type="evidence" value="ECO:0007669"/>
    <property type="project" value="TreeGrafter"/>
</dbReference>
<organism evidence="2 3">
    <name type="scientific">Peronospora destructor</name>
    <dbReference type="NCBI Taxonomy" id="86335"/>
    <lineage>
        <taxon>Eukaryota</taxon>
        <taxon>Sar</taxon>
        <taxon>Stramenopiles</taxon>
        <taxon>Oomycota</taxon>
        <taxon>Peronosporomycetes</taxon>
        <taxon>Peronosporales</taxon>
        <taxon>Peronosporaceae</taxon>
        <taxon>Peronospora</taxon>
    </lineage>
</organism>
<feature type="compositionally biased region" description="Polar residues" evidence="1">
    <location>
        <begin position="987"/>
        <end position="996"/>
    </location>
</feature>
<dbReference type="GO" id="GO:0005634">
    <property type="term" value="C:nucleus"/>
    <property type="evidence" value="ECO:0007669"/>
    <property type="project" value="TreeGrafter"/>
</dbReference>
<evidence type="ECO:0000313" key="3">
    <source>
        <dbReference type="Proteomes" id="UP001162029"/>
    </source>
</evidence>
<feature type="compositionally biased region" description="Polar residues" evidence="1">
    <location>
        <begin position="578"/>
        <end position="592"/>
    </location>
</feature>
<feature type="compositionally biased region" description="Polar residues" evidence="1">
    <location>
        <begin position="623"/>
        <end position="639"/>
    </location>
</feature>
<dbReference type="SUPFAM" id="SSF52540">
    <property type="entry name" value="P-loop containing nucleoside triphosphate hydrolases"/>
    <property type="match status" value="1"/>
</dbReference>
<keyword evidence="3" id="KW-1185">Reference proteome</keyword>
<feature type="region of interest" description="Disordered" evidence="1">
    <location>
        <begin position="1090"/>
        <end position="1131"/>
    </location>
</feature>
<reference evidence="2" key="1">
    <citation type="submission" date="2022-12" db="EMBL/GenBank/DDBJ databases">
        <authorList>
            <person name="Webb A."/>
        </authorList>
    </citation>
    <scope>NUCLEOTIDE SEQUENCE</scope>
    <source>
        <strain evidence="2">Pd1</strain>
    </source>
</reference>
<feature type="region of interest" description="Disordered" evidence="1">
    <location>
        <begin position="606"/>
        <end position="708"/>
    </location>
</feature>
<dbReference type="InterPro" id="IPR027417">
    <property type="entry name" value="P-loop_NTPase"/>
</dbReference>
<feature type="compositionally biased region" description="Basic residues" evidence="1">
    <location>
        <begin position="1102"/>
        <end position="1115"/>
    </location>
</feature>
<evidence type="ECO:0008006" key="4">
    <source>
        <dbReference type="Google" id="ProtNLM"/>
    </source>
</evidence>
<dbReference type="AlphaFoldDB" id="A0AAV0TIC7"/>
<dbReference type="PANTHER" id="PTHR14932">
    <property type="entry name" value="RAS GTPASE-RELATED"/>
    <property type="match status" value="1"/>
</dbReference>
<feature type="compositionally biased region" description="Low complexity" evidence="1">
    <location>
        <begin position="544"/>
        <end position="560"/>
    </location>
</feature>
<evidence type="ECO:0000256" key="1">
    <source>
        <dbReference type="SAM" id="MobiDB-lite"/>
    </source>
</evidence>
<feature type="compositionally biased region" description="Polar residues" evidence="1">
    <location>
        <begin position="661"/>
        <end position="673"/>
    </location>
</feature>
<dbReference type="GO" id="GO:0005525">
    <property type="term" value="F:GTP binding"/>
    <property type="evidence" value="ECO:0007669"/>
    <property type="project" value="InterPro"/>
</dbReference>
<sequence length="1131" mass="123617">MKLLIRGAKGTGKTSLFQRLKGELVPETHHSTPQLQSAMINWKFRENLEENVKCEIWDVVDRGFVPIEAVNGGEKGGTRVTTAATVEQEGLQSQKSLSAGRVIAATAAGMQNGTHSMAIVDASTVNVYHEAHGVIFLLDITKWDTLEYVKQQLDNVPVHIPTLVLGNFRDQGAQRKIFKEDIQEMLYASRDRRQSQQWRRPTELLYFECSLLNCYGLKSLHQYFGIPFLQLKLATIRQQMRIVEGEFAHLKHDVQATIMKQRYAEYVAHIKTTGSDIRTGRRSSGSDSTPRGVTFSNLANSSYNDIDPGKTAQDGADNGNKDTGAETFSIALTTQTLQTDQEVTELQDMKDLPARNSSSVIQATPQLKFQHKKSMASIPNDATDVNVSKIEAEHAQLNGKNSESPLLRHANPNCPRKVLMGEVIHLEDFQVPKMRISDLDHFYSEDESDEDIGGNDEDVVVTPTDGSLKPNTSDVYHKQRFLDSDSDLDESESTGIQRKRNGKVSRKCSPHRRATKQVNATTGRTILRPHGSSQLPPSPPSPSTAPSSSQRSRPVSPARSKPGSPIKGSQIVPREELPTQQQSAGPISNLAPTPTQFAVLHISTSASLTRQSSLRSKSKNSSAPTNSEMDVSVLQSESALKNEPSSSEETEFTEIENSNSLCGQESPQGSPTQESRKNLSCETYSSTTGANDNAHISTTTSHATENKEMSACATPLQDALDNNIISGPVNHMHAPAQTQTNYSMEKEGKSTDDGMNGLCVDGPNSILAHDGKKECNHNAAATSQETDDAGMPHDLVAPSSPQCHPQVRVSDEKSDGGTSDVTGSAKLPLLSLKESVPIPELSAPPRLSMLSNAEGFESVTSQGLDDTMGHYHERNMYEAGDFHSLSAFQTSLLLPGEAALPLPSLLHESTQVPIDFSNCVSDLKTNAAPRLSDLQTIPSEALASKLVVPDFTTVVPSNDLEAFLNESDSDLENGSSSSYAGLAGRNKQVTKQQRINKSVMVGSSDDSDDDEGSQDRFASYSISKKNRSEWRRQQKEDLLQLDAVLKMENGSFIPSASVVAATNSSFVTSGVMEAIRKAQEDAMRMLPADIAPTTVQPNSNLFKKRHTLKHKKKHKKQDEDSSKKGLKKHRK</sequence>
<evidence type="ECO:0000313" key="2">
    <source>
        <dbReference type="EMBL" id="CAI5721907.1"/>
    </source>
</evidence>
<feature type="compositionally biased region" description="Acidic residues" evidence="1">
    <location>
        <begin position="445"/>
        <end position="459"/>
    </location>
</feature>
<proteinExistence type="predicted"/>
<comment type="caution">
    <text evidence="2">The sequence shown here is derived from an EMBL/GenBank/DDBJ whole genome shotgun (WGS) entry which is preliminary data.</text>
</comment>
<feature type="compositionally biased region" description="Polar residues" evidence="1">
    <location>
        <begin position="680"/>
        <end position="703"/>
    </location>
</feature>
<dbReference type="EMBL" id="CANTFM010000443">
    <property type="protein sequence ID" value="CAI5721907.1"/>
    <property type="molecule type" value="Genomic_DNA"/>
</dbReference>
<feature type="region of interest" description="Disordered" evidence="1">
    <location>
        <begin position="966"/>
        <end position="1020"/>
    </location>
</feature>
<feature type="compositionally biased region" description="Basic residues" evidence="1">
    <location>
        <begin position="497"/>
        <end position="515"/>
    </location>
</feature>
<feature type="region of interest" description="Disordered" evidence="1">
    <location>
        <begin position="781"/>
        <end position="824"/>
    </location>
</feature>
<dbReference type="PANTHER" id="PTHR14932:SF1">
    <property type="entry name" value="RAB-LIKE PROTEIN 6"/>
    <property type="match status" value="1"/>
</dbReference>
<dbReference type="Proteomes" id="UP001162029">
    <property type="component" value="Unassembled WGS sequence"/>
</dbReference>
<dbReference type="InterPro" id="IPR040385">
    <property type="entry name" value="RABL6"/>
</dbReference>
<gene>
    <name evidence="2" type="ORF">PDE001_LOCUS2563</name>
</gene>
<feature type="compositionally biased region" description="Polar residues" evidence="1">
    <location>
        <begin position="294"/>
        <end position="304"/>
    </location>
</feature>
<feature type="region of interest" description="Disordered" evidence="1">
    <location>
        <begin position="445"/>
        <end position="592"/>
    </location>
</feature>
<feature type="region of interest" description="Disordered" evidence="1">
    <location>
        <begin position="276"/>
        <end position="324"/>
    </location>
</feature>
<feature type="compositionally biased region" description="Low complexity" evidence="1">
    <location>
        <begin position="276"/>
        <end position="292"/>
    </location>
</feature>
<protein>
    <recommendedName>
        <fullName evidence="4">GTP-binding protein Parf</fullName>
    </recommendedName>
</protein>
<dbReference type="Gene3D" id="3.40.50.300">
    <property type="entry name" value="P-loop containing nucleotide triphosphate hydrolases"/>
    <property type="match status" value="1"/>
</dbReference>
<feature type="compositionally biased region" description="Low complexity" evidence="1">
    <location>
        <begin position="612"/>
        <end position="622"/>
    </location>
</feature>
<accession>A0AAV0TIC7</accession>
<name>A0AAV0TIC7_9STRA</name>